<name>A0A398E1A9_9BACT</name>
<evidence type="ECO:0000313" key="1">
    <source>
        <dbReference type="EMBL" id="RIE17354.1"/>
    </source>
</evidence>
<accession>A0A398E1A9</accession>
<dbReference type="AlphaFoldDB" id="A0A398E1A9"/>
<reference evidence="1 2" key="1">
    <citation type="submission" date="2018-09" db="EMBL/GenBank/DDBJ databases">
        <title>Discovery and Ecogenomic Context for Candidatus Cryosericales, a Global Caldiserica Order Active in Thawing Permafrost.</title>
        <authorList>
            <person name="Martinez M.A."/>
            <person name="Woodcroft B.J."/>
            <person name="Ignacio Espinoza J.C."/>
            <person name="Zayed A."/>
            <person name="Singleton C.M."/>
            <person name="Boyd J."/>
            <person name="Li Y.-F."/>
            <person name="Purvine S."/>
            <person name="Maughan H."/>
            <person name="Hodgkins S.B."/>
            <person name="Anderson D."/>
            <person name="Sederholm M."/>
            <person name="Temperton B."/>
            <person name="Saleska S.R."/>
            <person name="Tyson G.W."/>
            <person name="Rich V.I."/>
        </authorList>
    </citation>
    <scope>NUCLEOTIDE SEQUENCE [LARGE SCALE GENOMIC DNA]</scope>
    <source>
        <strain evidence="1 2">SMC1</strain>
    </source>
</reference>
<dbReference type="OrthoDB" id="332167at2"/>
<protein>
    <submittedName>
        <fullName evidence="1">Uncharacterized protein</fullName>
    </submittedName>
</protein>
<proteinExistence type="predicted"/>
<keyword evidence="2" id="KW-1185">Reference proteome</keyword>
<organism evidence="1 2">
    <name type="scientific">Candidatus Cryosericum septentrionale</name>
    <dbReference type="NCBI Taxonomy" id="2290913"/>
    <lineage>
        <taxon>Bacteria</taxon>
        <taxon>Pseudomonadati</taxon>
        <taxon>Caldisericota/Cryosericota group</taxon>
        <taxon>Candidatus Cryosericota</taxon>
        <taxon>Candidatus Cryosericia</taxon>
        <taxon>Candidatus Cryosericales</taxon>
        <taxon>Candidatus Cryosericaceae</taxon>
        <taxon>Candidatus Cryosericum</taxon>
    </lineage>
</organism>
<dbReference type="EMBL" id="QXIY01000006">
    <property type="protein sequence ID" value="RIE17354.1"/>
    <property type="molecule type" value="Genomic_DNA"/>
</dbReference>
<sequence length="313" mass="35340">MKNTVHVTYDGFWDILAAHDVPIENSPHGSELPSGGLSDALAGAIDLRNHAEMAVLGIDVYRYSQFEPLTQSLMPLVLHLLLEGAQQRCLQAASYLFQKCTQQDFAEHYIDTGDGGFMLFDTPLHALIFAINFELELRVFNSFRRFPRLRSILATDVSLRYAMTYDTVFSVDARFYGPGIIMNGRMLSRDHLNRFLIDQNTFDWFTKYTRGIENLPCIGLTELQTLPDFADYDASLMDKEGEKFFAREGNVGIGSRWKDIDVLKLGDITVKTQTVCIYGLHIHYVTTMAPGTDKKERVPFTISLGNLNTSGID</sequence>
<evidence type="ECO:0000313" key="2">
    <source>
        <dbReference type="Proteomes" id="UP000266113"/>
    </source>
</evidence>
<comment type="caution">
    <text evidence="1">The sequence shown here is derived from an EMBL/GenBank/DDBJ whole genome shotgun (WGS) entry which is preliminary data.</text>
</comment>
<gene>
    <name evidence="1" type="ORF">SMC1_01955</name>
</gene>
<dbReference type="RefSeq" id="WP_119085135.1">
    <property type="nucleotide sequence ID" value="NZ_QXIY01000006.1"/>
</dbReference>
<dbReference type="Proteomes" id="UP000266113">
    <property type="component" value="Unassembled WGS sequence"/>
</dbReference>